<dbReference type="EMBL" id="JAQQWP010000004">
    <property type="protein sequence ID" value="KAK8120600.1"/>
    <property type="molecule type" value="Genomic_DNA"/>
</dbReference>
<evidence type="ECO:0000256" key="1">
    <source>
        <dbReference type="SAM" id="MobiDB-lite"/>
    </source>
</evidence>
<accession>A0AAW0R048</accession>
<name>A0AAW0R048_9PEZI</name>
<feature type="region of interest" description="Disordered" evidence="1">
    <location>
        <begin position="1"/>
        <end position="38"/>
    </location>
</feature>
<dbReference type="Proteomes" id="UP001392437">
    <property type="component" value="Unassembled WGS sequence"/>
</dbReference>
<feature type="compositionally biased region" description="Acidic residues" evidence="1">
    <location>
        <begin position="200"/>
        <end position="211"/>
    </location>
</feature>
<sequence length="261" mass="28633">MATAQAASTKRKRSEPPAPSTAATATTTTTATTTSSKRPRLASALNIIESSDAKIVAAVESKYDVQTHSVISSSKIQKKVSSVLRHLQQTTPKTSSPERPRVSVLRARASDAGKLISIAEIAKREMLMSGGRQNEAKRWYQYVALGSETKEVGRRTPKGPGFQGEGKTVIEDTVLGRQGQASRELADDDDNHEPLQQEKDNEEDDGEDDDFEKMKTPFERAIESTPKMRAAPVMSLFLSLIPIDELRRRYGEQTSDDPADT</sequence>
<feature type="compositionally biased region" description="Basic and acidic residues" evidence="1">
    <location>
        <begin position="212"/>
        <end position="222"/>
    </location>
</feature>
<protein>
    <submittedName>
        <fullName evidence="2">Uncharacterized protein</fullName>
    </submittedName>
</protein>
<organism evidence="2 3">
    <name type="scientific">Apiospora kogelbergensis</name>
    <dbReference type="NCBI Taxonomy" id="1337665"/>
    <lineage>
        <taxon>Eukaryota</taxon>
        <taxon>Fungi</taxon>
        <taxon>Dikarya</taxon>
        <taxon>Ascomycota</taxon>
        <taxon>Pezizomycotina</taxon>
        <taxon>Sordariomycetes</taxon>
        <taxon>Xylariomycetidae</taxon>
        <taxon>Amphisphaeriales</taxon>
        <taxon>Apiosporaceae</taxon>
        <taxon>Apiospora</taxon>
    </lineage>
</organism>
<feature type="compositionally biased region" description="Low complexity" evidence="1">
    <location>
        <begin position="20"/>
        <end position="36"/>
    </location>
</feature>
<dbReference type="AlphaFoldDB" id="A0AAW0R048"/>
<keyword evidence="3" id="KW-1185">Reference proteome</keyword>
<feature type="region of interest" description="Disordered" evidence="1">
    <location>
        <begin position="151"/>
        <end position="229"/>
    </location>
</feature>
<evidence type="ECO:0000313" key="3">
    <source>
        <dbReference type="Proteomes" id="UP001392437"/>
    </source>
</evidence>
<proteinExistence type="predicted"/>
<reference evidence="2 3" key="1">
    <citation type="submission" date="2023-01" db="EMBL/GenBank/DDBJ databases">
        <title>Analysis of 21 Apiospora genomes using comparative genomics revels a genus with tremendous synthesis potential of carbohydrate active enzymes and secondary metabolites.</title>
        <authorList>
            <person name="Sorensen T."/>
        </authorList>
    </citation>
    <scope>NUCLEOTIDE SEQUENCE [LARGE SCALE GENOMIC DNA]</scope>
    <source>
        <strain evidence="2 3">CBS 117206</strain>
    </source>
</reference>
<comment type="caution">
    <text evidence="2">The sequence shown here is derived from an EMBL/GenBank/DDBJ whole genome shotgun (WGS) entry which is preliminary data.</text>
</comment>
<gene>
    <name evidence="2" type="ORF">PG999_004720</name>
</gene>
<evidence type="ECO:0000313" key="2">
    <source>
        <dbReference type="EMBL" id="KAK8120600.1"/>
    </source>
</evidence>